<evidence type="ECO:0000313" key="2">
    <source>
        <dbReference type="Proteomes" id="UP001597541"/>
    </source>
</evidence>
<reference evidence="2" key="1">
    <citation type="journal article" date="2019" name="Int. J. Syst. Evol. Microbiol.">
        <title>The Global Catalogue of Microorganisms (GCM) 10K type strain sequencing project: providing services to taxonomists for standard genome sequencing and annotation.</title>
        <authorList>
            <consortium name="The Broad Institute Genomics Platform"/>
            <consortium name="The Broad Institute Genome Sequencing Center for Infectious Disease"/>
            <person name="Wu L."/>
            <person name="Ma J."/>
        </authorList>
    </citation>
    <scope>NUCLEOTIDE SEQUENCE [LARGE SCALE GENOMIC DNA]</scope>
    <source>
        <strain evidence="2">KCTC 3950</strain>
    </source>
</reference>
<evidence type="ECO:0000313" key="1">
    <source>
        <dbReference type="EMBL" id="MFD2610821.1"/>
    </source>
</evidence>
<proteinExistence type="predicted"/>
<organism evidence="1 2">
    <name type="scientific">Paenibacillus gansuensis</name>
    <dbReference type="NCBI Taxonomy" id="306542"/>
    <lineage>
        <taxon>Bacteria</taxon>
        <taxon>Bacillati</taxon>
        <taxon>Bacillota</taxon>
        <taxon>Bacilli</taxon>
        <taxon>Bacillales</taxon>
        <taxon>Paenibacillaceae</taxon>
        <taxon>Paenibacillus</taxon>
    </lineage>
</organism>
<gene>
    <name evidence="1" type="ORF">ACFSUF_00120</name>
</gene>
<accession>A0ABW5P6G8</accession>
<dbReference type="EMBL" id="JBHUME010000001">
    <property type="protein sequence ID" value="MFD2610821.1"/>
    <property type="molecule type" value="Genomic_DNA"/>
</dbReference>
<dbReference type="Proteomes" id="UP001597541">
    <property type="component" value="Unassembled WGS sequence"/>
</dbReference>
<comment type="caution">
    <text evidence="1">The sequence shown here is derived from an EMBL/GenBank/DDBJ whole genome shotgun (WGS) entry which is preliminary data.</text>
</comment>
<name>A0ABW5P6G8_9BACL</name>
<keyword evidence="2" id="KW-1185">Reference proteome</keyword>
<protein>
    <submittedName>
        <fullName evidence="1">Uncharacterized protein</fullName>
    </submittedName>
</protein>
<sequence>MAAVGFGGFWGSVFLLFYTANIKEQIVERNGTKMLAEVSAFLDVNVYYYDYKNWFVRSGKYRIDEWYGNGGYNPLKNELRREPITVTYYDENGNYIGERRNR</sequence>